<evidence type="ECO:0000313" key="8">
    <source>
        <dbReference type="EMBL" id="TGK88766.1"/>
    </source>
</evidence>
<dbReference type="GO" id="GO:0009448">
    <property type="term" value="P:gamma-aminobutyric acid metabolic process"/>
    <property type="evidence" value="ECO:0007669"/>
    <property type="project" value="InterPro"/>
</dbReference>
<dbReference type="PANTHER" id="PTHR11986">
    <property type="entry name" value="AMINOTRANSFERASE CLASS III"/>
    <property type="match status" value="1"/>
</dbReference>
<evidence type="ECO:0000313" key="10">
    <source>
        <dbReference type="Proteomes" id="UP000297918"/>
    </source>
</evidence>
<dbReference type="InterPro" id="IPR005814">
    <property type="entry name" value="Aminotrans_3"/>
</dbReference>
<evidence type="ECO:0000256" key="5">
    <source>
        <dbReference type="ARBA" id="ARBA00022898"/>
    </source>
</evidence>
<dbReference type="Gene3D" id="3.40.640.10">
    <property type="entry name" value="Type I PLP-dependent aspartate aminotransferase-like (Major domain)"/>
    <property type="match status" value="1"/>
</dbReference>
<name>A0A4R9IIY5_9LEPT</name>
<dbReference type="Gene3D" id="3.90.1150.10">
    <property type="entry name" value="Aspartate Aminotransferase, domain 1"/>
    <property type="match status" value="1"/>
</dbReference>
<sequence>MTGNQKQTNQTLWERRLANVPRGVTTAYPVFAEKAKNAEIWDIEGKRFIDFGGGIGVQNTGHCHPKVVAAIHKQVDQVLHTAFQIMPYEPYIVLAEKLNAKAPIEGGAKTILFSSGAEALENAVKIARAATGRPGIISFLGGFHGRTMMALALTGKVVPYKKGFGPFASDVYHIPFPMEYHGVTEDDSIKALNNLFKADIDPSRVAAIAIEPVQGEGGFYIASPSFLKKLRAICDEHGILLIADEVQSGFARTGKLFAIEHSGIKPDLITTAKSLAAGMPLSAVIGKTSIMDAVEPGGLGGTYAGNPVACAAGIAVMDLIEEEGILEKSVKLGKLLVNELNEIKKTYPHIGEIRGLGAMVAFELVENGDANKPSADLAKKLTTKALEHGLVLLSCGVYGNVIRILVPITAEESIVKEGLSIITKSLKEI</sequence>
<dbReference type="CDD" id="cd00610">
    <property type="entry name" value="OAT_like"/>
    <property type="match status" value="1"/>
</dbReference>
<keyword evidence="10" id="KW-1185">Reference proteome</keyword>
<dbReference type="RefSeq" id="WP_135746727.1">
    <property type="nucleotide sequence ID" value="NZ_RQFL01000031.1"/>
</dbReference>
<keyword evidence="5 6" id="KW-0663">Pyridoxal phosphate</keyword>
<dbReference type="InterPro" id="IPR049704">
    <property type="entry name" value="Aminotrans_3_PPA_site"/>
</dbReference>
<comment type="similarity">
    <text evidence="2 6">Belongs to the class-III pyridoxal-phosphate-dependent aminotransferase family.</text>
</comment>
<dbReference type="GO" id="GO:0030170">
    <property type="term" value="F:pyridoxal phosphate binding"/>
    <property type="evidence" value="ECO:0007669"/>
    <property type="project" value="InterPro"/>
</dbReference>
<dbReference type="InterPro" id="IPR004632">
    <property type="entry name" value="4NH2But_aminotransferase_bac"/>
</dbReference>
<dbReference type="OrthoDB" id="9807885at2"/>
<evidence type="ECO:0000256" key="2">
    <source>
        <dbReference type="ARBA" id="ARBA00008954"/>
    </source>
</evidence>
<comment type="caution">
    <text evidence="7">The sequence shown here is derived from an EMBL/GenBank/DDBJ whole genome shotgun (WGS) entry which is preliminary data.</text>
</comment>
<dbReference type="EMBL" id="RQFM01000010">
    <property type="protein sequence ID" value="TGK88116.1"/>
    <property type="molecule type" value="Genomic_DNA"/>
</dbReference>
<comment type="cofactor">
    <cofactor evidence="1">
        <name>pyridoxal 5'-phosphate</name>
        <dbReference type="ChEBI" id="CHEBI:597326"/>
    </cofactor>
</comment>
<dbReference type="FunFam" id="3.40.640.10:FF:000013">
    <property type="entry name" value="4-aminobutyrate aminotransferase"/>
    <property type="match status" value="1"/>
</dbReference>
<evidence type="ECO:0000313" key="7">
    <source>
        <dbReference type="EMBL" id="TGK88116.1"/>
    </source>
</evidence>
<dbReference type="InterPro" id="IPR015422">
    <property type="entry name" value="PyrdxlP-dep_Trfase_small"/>
</dbReference>
<gene>
    <name evidence="7" type="primary">gabT</name>
    <name evidence="7" type="ORF">EHQ23_04525</name>
    <name evidence="8" type="ORF">EHQ26_17050</name>
</gene>
<dbReference type="PANTHER" id="PTHR11986:SF58">
    <property type="entry name" value="LEUCINE_METHIONINE RACEMASE"/>
    <property type="match status" value="1"/>
</dbReference>
<evidence type="ECO:0000256" key="6">
    <source>
        <dbReference type="RuleBase" id="RU003560"/>
    </source>
</evidence>
<dbReference type="GO" id="GO:0042802">
    <property type="term" value="F:identical protein binding"/>
    <property type="evidence" value="ECO:0007669"/>
    <property type="project" value="TreeGrafter"/>
</dbReference>
<dbReference type="Proteomes" id="UP000297918">
    <property type="component" value="Unassembled WGS sequence"/>
</dbReference>
<reference evidence="8" key="1">
    <citation type="submission" date="2018-10" db="EMBL/GenBank/DDBJ databases">
        <authorList>
            <person name="Vincent A.T."/>
            <person name="Schiettekatte O."/>
            <person name="Bourhy P."/>
            <person name="Veyrier F.J."/>
            <person name="Picardeau M."/>
        </authorList>
    </citation>
    <scope>NUCLEOTIDE SEQUENCE</scope>
    <source>
        <strain evidence="8">201800281</strain>
    </source>
</reference>
<keyword evidence="3 7" id="KW-0032">Aminotransferase</keyword>
<dbReference type="EC" id="2.6.1.19" evidence="7"/>
<organism evidence="7 9">
    <name type="scientific">Leptospira bourretii</name>
    <dbReference type="NCBI Taxonomy" id="2484962"/>
    <lineage>
        <taxon>Bacteria</taxon>
        <taxon>Pseudomonadati</taxon>
        <taxon>Spirochaetota</taxon>
        <taxon>Spirochaetia</taxon>
        <taxon>Leptospirales</taxon>
        <taxon>Leptospiraceae</taxon>
        <taxon>Leptospira</taxon>
    </lineage>
</organism>
<dbReference type="Proteomes" id="UP000297394">
    <property type="component" value="Unassembled WGS sequence"/>
</dbReference>
<accession>A0A4R9IIY5</accession>
<dbReference type="PIRSF" id="PIRSF000521">
    <property type="entry name" value="Transaminase_4ab_Lys_Orn"/>
    <property type="match status" value="1"/>
</dbReference>
<proteinExistence type="inferred from homology"/>
<dbReference type="EMBL" id="RQFL01000031">
    <property type="protein sequence ID" value="TGK88766.1"/>
    <property type="molecule type" value="Genomic_DNA"/>
</dbReference>
<evidence type="ECO:0000256" key="3">
    <source>
        <dbReference type="ARBA" id="ARBA00022576"/>
    </source>
</evidence>
<evidence type="ECO:0000256" key="1">
    <source>
        <dbReference type="ARBA" id="ARBA00001933"/>
    </source>
</evidence>
<reference evidence="9 10" key="2">
    <citation type="journal article" date="2019" name="PLoS Negl. Trop. Dis.">
        <title>Revisiting the worldwide diversity of Leptospira species in the environment.</title>
        <authorList>
            <person name="Vincent A.T."/>
            <person name="Schiettekatte O."/>
            <person name="Bourhy P."/>
            <person name="Veyrier F.J."/>
            <person name="Picardeau M."/>
        </authorList>
    </citation>
    <scope>NUCLEOTIDE SEQUENCE [LARGE SCALE GENOMIC DNA]</scope>
    <source>
        <strain evidence="7 9">201800280</strain>
        <strain evidence="10">201800281</strain>
    </source>
</reference>
<dbReference type="Pfam" id="PF00202">
    <property type="entry name" value="Aminotran_3"/>
    <property type="match status" value="1"/>
</dbReference>
<evidence type="ECO:0000313" key="9">
    <source>
        <dbReference type="Proteomes" id="UP000297394"/>
    </source>
</evidence>
<dbReference type="AlphaFoldDB" id="A0A4R9IIY5"/>
<protein>
    <submittedName>
        <fullName evidence="7">4-aminobutyrate--2-oxoglutarate transaminase</fullName>
        <ecNumber evidence="7">2.6.1.19</ecNumber>
    </submittedName>
</protein>
<keyword evidence="4 7" id="KW-0808">Transferase</keyword>
<dbReference type="InterPro" id="IPR015421">
    <property type="entry name" value="PyrdxlP-dep_Trfase_major"/>
</dbReference>
<dbReference type="SUPFAM" id="SSF53383">
    <property type="entry name" value="PLP-dependent transferases"/>
    <property type="match status" value="1"/>
</dbReference>
<dbReference type="InterPro" id="IPR015424">
    <property type="entry name" value="PyrdxlP-dep_Trfase"/>
</dbReference>
<dbReference type="InterPro" id="IPR050103">
    <property type="entry name" value="Class-III_PLP-dep_AT"/>
</dbReference>
<dbReference type="PROSITE" id="PS00600">
    <property type="entry name" value="AA_TRANSFER_CLASS_3"/>
    <property type="match status" value="1"/>
</dbReference>
<dbReference type="NCBIfam" id="TIGR00700">
    <property type="entry name" value="GABAtrnsam"/>
    <property type="match status" value="1"/>
</dbReference>
<evidence type="ECO:0000256" key="4">
    <source>
        <dbReference type="ARBA" id="ARBA00022679"/>
    </source>
</evidence>
<dbReference type="GO" id="GO:0034386">
    <property type="term" value="F:4-aminobutyrate:2-oxoglutarate transaminase activity"/>
    <property type="evidence" value="ECO:0007669"/>
    <property type="project" value="UniProtKB-EC"/>
</dbReference>